<dbReference type="InterPro" id="IPR023393">
    <property type="entry name" value="START-like_dom_sf"/>
</dbReference>
<dbReference type="RefSeq" id="WP_077114749.1">
    <property type="nucleotide sequence ID" value="NZ_LOKT01000001.1"/>
</dbReference>
<dbReference type="Gene3D" id="3.30.530.20">
    <property type="match status" value="1"/>
</dbReference>
<dbReference type="Proteomes" id="UP000188836">
    <property type="component" value="Unassembled WGS sequence"/>
</dbReference>
<dbReference type="CDD" id="cd07812">
    <property type="entry name" value="SRPBCC"/>
    <property type="match status" value="1"/>
</dbReference>
<reference evidence="1 2" key="1">
    <citation type="journal article" date="2016" name="Antonie Van Leeuwenhoek">
        <title>Nocardia donostiensis sp. nov., isolated from human respiratory specimens.</title>
        <authorList>
            <person name="Ercibengoa M."/>
            <person name="Bell M."/>
            <person name="Marimon J.M."/>
            <person name="Humrighouse B."/>
            <person name="Klenk H.P."/>
            <person name="Potter G."/>
            <person name="Perez-Trallero E."/>
        </authorList>
    </citation>
    <scope>NUCLEOTIDE SEQUENCE [LARGE SCALE GENOMIC DNA]</scope>
    <source>
        <strain evidence="1 2">X1655</strain>
    </source>
</reference>
<protein>
    <submittedName>
        <fullName evidence="1">Polyketide cyclase</fullName>
    </submittedName>
</protein>
<dbReference type="STRING" id="1538463.B0T36_00885"/>
<accession>A0A1V2TMQ5</accession>
<dbReference type="OrthoDB" id="4483486at2"/>
<evidence type="ECO:0000313" key="1">
    <source>
        <dbReference type="EMBL" id="ONM50769.1"/>
    </source>
</evidence>
<sequence length="155" mass="16821">MAEVEVTVHAPIEQAFAVLSDGWIYAAWVVGASHIREVDADWPAVGSRIHHSVGPWPLTVADATEVIAVDPPHLLELDARLWLFGAAWIRLRLDEPSPGSTRIRMAERAVRGAGALIPGFAQDLALKPRNREALHRLASLILGRTGSGRQSLSSD</sequence>
<keyword evidence="2" id="KW-1185">Reference proteome</keyword>
<dbReference type="AlphaFoldDB" id="A0A1V2TMQ5"/>
<gene>
    <name evidence="1" type="ORF">B0T46_01285</name>
</gene>
<comment type="caution">
    <text evidence="1">The sequence shown here is derived from an EMBL/GenBank/DDBJ whole genome shotgun (WGS) entry which is preliminary data.</text>
</comment>
<dbReference type="InterPro" id="IPR019587">
    <property type="entry name" value="Polyketide_cyclase/dehydratase"/>
</dbReference>
<dbReference type="EMBL" id="MUMY01000001">
    <property type="protein sequence ID" value="ONM50769.1"/>
    <property type="molecule type" value="Genomic_DNA"/>
</dbReference>
<evidence type="ECO:0000313" key="2">
    <source>
        <dbReference type="Proteomes" id="UP000188836"/>
    </source>
</evidence>
<dbReference type="Pfam" id="PF10604">
    <property type="entry name" value="Polyketide_cyc2"/>
    <property type="match status" value="1"/>
</dbReference>
<proteinExistence type="predicted"/>
<dbReference type="SUPFAM" id="SSF55961">
    <property type="entry name" value="Bet v1-like"/>
    <property type="match status" value="1"/>
</dbReference>
<organism evidence="1 2">
    <name type="scientific">Nocardia donostiensis</name>
    <dbReference type="NCBI Taxonomy" id="1538463"/>
    <lineage>
        <taxon>Bacteria</taxon>
        <taxon>Bacillati</taxon>
        <taxon>Actinomycetota</taxon>
        <taxon>Actinomycetes</taxon>
        <taxon>Mycobacteriales</taxon>
        <taxon>Nocardiaceae</taxon>
        <taxon>Nocardia</taxon>
    </lineage>
</organism>
<name>A0A1V2TMQ5_9NOCA</name>